<dbReference type="Pfam" id="PF20358">
    <property type="entry name" value="DUF6653"/>
    <property type="match status" value="1"/>
</dbReference>
<dbReference type="RefSeq" id="WP_159665114.1">
    <property type="nucleotide sequence ID" value="NZ_WUUS01000004.1"/>
</dbReference>
<name>A0A6B0SX07_9EURY</name>
<reference evidence="1 2" key="1">
    <citation type="submission" date="2019-12" db="EMBL/GenBank/DDBJ databases">
        <title>Isolation and characterization of three novel carbon monoxide-oxidizing members of Halobacteria from salione crusts and soils.</title>
        <authorList>
            <person name="Myers M.R."/>
            <person name="King G.M."/>
        </authorList>
    </citation>
    <scope>NUCLEOTIDE SEQUENCE [LARGE SCALE GENOMIC DNA]</scope>
    <source>
        <strain evidence="1 2">WSA2</strain>
    </source>
</reference>
<evidence type="ECO:0000313" key="2">
    <source>
        <dbReference type="Proteomes" id="UP000437065"/>
    </source>
</evidence>
<dbReference type="InterPro" id="IPR046595">
    <property type="entry name" value="DUF6653"/>
</dbReference>
<dbReference type="EMBL" id="WUUS01000004">
    <property type="protein sequence ID" value="MXR41163.1"/>
    <property type="molecule type" value="Genomic_DNA"/>
</dbReference>
<dbReference type="OrthoDB" id="333419at2157"/>
<comment type="caution">
    <text evidence="1">The sequence shown here is derived from an EMBL/GenBank/DDBJ whole genome shotgun (WGS) entry which is preliminary data.</text>
</comment>
<accession>A0A6B0SX07</accession>
<sequence length="149" mass="16940">MKLRRRCADLDVFWERHANPKSGWSRLLTMPLLLAAAYTRDRRLLTVALGWTVVNPVAFSRVDRDPEADTAWMTRVVDAERAWLREEVTPGPWDRLNAVSGPVSAYALYAAYRRRPGRAALAGALSMALKLAFVWGLERRWRVGTAEES</sequence>
<dbReference type="AlphaFoldDB" id="A0A6B0SX07"/>
<organism evidence="1 2">
    <name type="scientific">Halobaculum saliterrae</name>
    <dbReference type="NCBI Taxonomy" id="2073113"/>
    <lineage>
        <taxon>Archaea</taxon>
        <taxon>Methanobacteriati</taxon>
        <taxon>Methanobacteriota</taxon>
        <taxon>Stenosarchaea group</taxon>
        <taxon>Halobacteria</taxon>
        <taxon>Halobacteriales</taxon>
        <taxon>Haloferacaceae</taxon>
        <taxon>Halobaculum</taxon>
    </lineage>
</organism>
<proteinExistence type="predicted"/>
<keyword evidence="2" id="KW-1185">Reference proteome</keyword>
<evidence type="ECO:0000313" key="1">
    <source>
        <dbReference type="EMBL" id="MXR41163.1"/>
    </source>
</evidence>
<gene>
    <name evidence="1" type="ORF">GRX01_07405</name>
</gene>
<protein>
    <submittedName>
        <fullName evidence="1">Uncharacterized protein</fullName>
    </submittedName>
</protein>
<dbReference type="Proteomes" id="UP000437065">
    <property type="component" value="Unassembled WGS sequence"/>
</dbReference>